<comment type="caution">
    <text evidence="4">The sequence shown here is derived from an EMBL/GenBank/DDBJ whole genome shotgun (WGS) entry which is preliminary data.</text>
</comment>
<evidence type="ECO:0000313" key="4">
    <source>
        <dbReference type="EMBL" id="RSH77606.1"/>
    </source>
</evidence>
<accession>A0A427XFK2</accession>
<dbReference type="InterPro" id="IPR002815">
    <property type="entry name" value="Spo11/TopoVI_A"/>
</dbReference>
<protein>
    <submittedName>
        <fullName evidence="4">Endodeoxyribonuclease</fullName>
    </submittedName>
</protein>
<proteinExistence type="predicted"/>
<dbReference type="EMBL" id="RSCE01000015">
    <property type="protein sequence ID" value="RSH77606.1"/>
    <property type="molecule type" value="Genomic_DNA"/>
</dbReference>
<keyword evidence="1" id="KW-0175">Coiled coil</keyword>
<dbReference type="GeneID" id="39587709"/>
<feature type="region of interest" description="Disordered" evidence="2">
    <location>
        <begin position="610"/>
        <end position="676"/>
    </location>
</feature>
<dbReference type="RefSeq" id="XP_028472753.1">
    <property type="nucleotide sequence ID" value="XM_028618865.1"/>
</dbReference>
<dbReference type="GO" id="GO:0003918">
    <property type="term" value="F:DNA topoisomerase type II (double strand cut, ATP-hydrolyzing) activity"/>
    <property type="evidence" value="ECO:0007669"/>
    <property type="project" value="InterPro"/>
</dbReference>
<feature type="coiled-coil region" evidence="1">
    <location>
        <begin position="702"/>
        <end position="729"/>
    </location>
</feature>
<feature type="compositionally biased region" description="Acidic residues" evidence="2">
    <location>
        <begin position="78"/>
        <end position="89"/>
    </location>
</feature>
<dbReference type="Proteomes" id="UP000279236">
    <property type="component" value="Unassembled WGS sequence"/>
</dbReference>
<dbReference type="GO" id="GO:0005694">
    <property type="term" value="C:chromosome"/>
    <property type="evidence" value="ECO:0007669"/>
    <property type="project" value="InterPro"/>
</dbReference>
<dbReference type="Pfam" id="PF21180">
    <property type="entry name" value="TOP6A-Spo11_Toprim"/>
    <property type="match status" value="2"/>
</dbReference>
<dbReference type="SUPFAM" id="SSF56726">
    <property type="entry name" value="DNA topoisomerase IV, alpha subunit"/>
    <property type="match status" value="2"/>
</dbReference>
<keyword evidence="5" id="KW-1185">Reference proteome</keyword>
<reference evidence="4 5" key="1">
    <citation type="submission" date="2018-11" db="EMBL/GenBank/DDBJ databases">
        <title>Genome sequence of Apiotrichum porosum DSM 27194.</title>
        <authorList>
            <person name="Aliyu H."/>
            <person name="Gorte O."/>
            <person name="Ochsenreither K."/>
        </authorList>
    </citation>
    <scope>NUCLEOTIDE SEQUENCE [LARGE SCALE GENOMIC DNA]</scope>
    <source>
        <strain evidence="4 5">DSM 27194</strain>
    </source>
</reference>
<dbReference type="AlphaFoldDB" id="A0A427XFK2"/>
<evidence type="ECO:0000256" key="1">
    <source>
        <dbReference type="SAM" id="Coils"/>
    </source>
</evidence>
<evidence type="ECO:0000259" key="3">
    <source>
        <dbReference type="Pfam" id="PF21180"/>
    </source>
</evidence>
<dbReference type="Gene3D" id="3.40.1360.10">
    <property type="match status" value="2"/>
</dbReference>
<feature type="region of interest" description="Disordered" evidence="2">
    <location>
        <begin position="36"/>
        <end position="100"/>
    </location>
</feature>
<feature type="compositionally biased region" description="Low complexity" evidence="2">
    <location>
        <begin position="660"/>
        <end position="669"/>
    </location>
</feature>
<evidence type="ECO:0000313" key="5">
    <source>
        <dbReference type="Proteomes" id="UP000279236"/>
    </source>
</evidence>
<feature type="compositionally biased region" description="Low complexity" evidence="2">
    <location>
        <begin position="636"/>
        <end position="646"/>
    </location>
</feature>
<evidence type="ECO:0000256" key="2">
    <source>
        <dbReference type="SAM" id="MobiDB-lite"/>
    </source>
</evidence>
<feature type="region of interest" description="Disordered" evidence="2">
    <location>
        <begin position="432"/>
        <end position="504"/>
    </location>
</feature>
<dbReference type="InterPro" id="IPR036078">
    <property type="entry name" value="Spo11/TopoVI_A_sf"/>
</dbReference>
<dbReference type="OrthoDB" id="5377392at2759"/>
<dbReference type="InterPro" id="IPR034136">
    <property type="entry name" value="TOPRIM_Topo6A/Spo11"/>
</dbReference>
<gene>
    <name evidence="4" type="primary">SPO11_1</name>
    <name evidence="4" type="ORF">EHS24_003166</name>
</gene>
<organism evidence="4 5">
    <name type="scientific">Apiotrichum porosum</name>
    <dbReference type="NCBI Taxonomy" id="105984"/>
    <lineage>
        <taxon>Eukaryota</taxon>
        <taxon>Fungi</taxon>
        <taxon>Dikarya</taxon>
        <taxon>Basidiomycota</taxon>
        <taxon>Agaricomycotina</taxon>
        <taxon>Tremellomycetes</taxon>
        <taxon>Trichosporonales</taxon>
        <taxon>Trichosporonaceae</taxon>
        <taxon>Apiotrichum</taxon>
    </lineage>
</organism>
<feature type="domain" description="Topoisomerase 6 subunit A/Spo11 TOPRIM" evidence="3">
    <location>
        <begin position="274"/>
        <end position="365"/>
    </location>
</feature>
<name>A0A427XFK2_9TREE</name>
<feature type="compositionally biased region" description="Basic and acidic residues" evidence="2">
    <location>
        <begin position="449"/>
        <end position="458"/>
    </location>
</feature>
<dbReference type="GO" id="GO:0003677">
    <property type="term" value="F:DNA binding"/>
    <property type="evidence" value="ECO:0007669"/>
    <property type="project" value="InterPro"/>
</dbReference>
<dbReference type="PANTHER" id="PTHR10848">
    <property type="entry name" value="MEIOTIC RECOMBINATION PROTEIN SPO11"/>
    <property type="match status" value="1"/>
</dbReference>
<sequence length="897" mass="96258">MSRTAISPNSATALALADPDVLAGFYSFFSRAFDDDDITTTADPAHNNNKRGASNDHDPRRSKRLKATNAKAVPPSDPGDEDSESEDDESGHGEGLVEAPSFARPIDYTNHVINNSVDNAVRTVIPGPKSLRTGGMGYGVGAGFRPEMLDKFVLGYPGANRATFGAYAESGAMLAASPGCLSLSLSGATPHSAHMRFAVCGDLMHIPMGSTLGLLCGYADVGALGLIADLRASFPEVPLLALTDANPQGLDIGFAGELVRSGILRDPSIGRGAIMSTGGFADIGTLAAIANLRAAFPAIPMLALTDANPHGLDILANIQHGPRGPPFRADGKCTPSVQRAGVKFMDLTNKFDMCESELETFNKSDVKCRRARGHLLYWDHFRVFEMTPSEMTTFGNGDATTSVGQIQDRVMDTSMREDATAMAEAHLKCNMNTDPSAADQQPPPNNTRRASDERDAPRHTKRLKTGAGHVVAPSDTSNGNSKSKDEESAHDGGVPGPAPSFTTPLDYTIDVIRESIDYRLRTVIPGPRSLRTGSLIAGRLWGGGAQGQCHPVAKSTFTPCTPGRMDVVPSDPLTLGSLKPSLQAGGRRERHQPMPLTHWTLAIAENDQSLFADHGDQPGPWWASSHNTPSNPPAATPTSNAPASTPTNPPAPTSNPPAATPAATDAPATAPEPPKTGREVVEDLFHVVRKTHQDGGVVKNVQGEQKAILERVEQRLENLEKRMDVLESGPAQQKRQEEKMDLVLSALERIETHLDTRPASSPSTNTARSPTTHPLLCLTDPNPYGLNLLVTVKHGSRHAPHRADNGLTPRIVPLLRWTDLSSAFHMTADELCPFEKSDKEMCKGLLADERLSVEWRDEAKLMAESERKCDIEAIKGGKWVVHEFLVQKICQQLASNP</sequence>
<dbReference type="PANTHER" id="PTHR10848:SF0">
    <property type="entry name" value="MEIOTIC RECOMBINATION PROTEIN SPO11"/>
    <property type="match status" value="1"/>
</dbReference>
<feature type="domain" description="Topoisomerase 6 subunit A/Spo11 TOPRIM" evidence="3">
    <location>
        <begin position="773"/>
        <end position="889"/>
    </location>
</feature>
<feature type="compositionally biased region" description="Pro residues" evidence="2">
    <location>
        <begin position="647"/>
        <end position="659"/>
    </location>
</feature>